<feature type="transmembrane region" description="Helical" evidence="7">
    <location>
        <begin position="190"/>
        <end position="208"/>
    </location>
</feature>
<evidence type="ECO:0000256" key="2">
    <source>
        <dbReference type="ARBA" id="ARBA00009045"/>
    </source>
</evidence>
<keyword evidence="3 7" id="KW-0812">Transmembrane</keyword>
<keyword evidence="5 7" id="KW-0472">Membrane</keyword>
<dbReference type="InterPro" id="IPR035952">
    <property type="entry name" value="Rhomboid-like_sf"/>
</dbReference>
<evidence type="ECO:0000259" key="8">
    <source>
        <dbReference type="Pfam" id="PF01694"/>
    </source>
</evidence>
<feature type="transmembrane region" description="Helical" evidence="7">
    <location>
        <begin position="241"/>
        <end position="262"/>
    </location>
</feature>
<dbReference type="GO" id="GO:0016020">
    <property type="term" value="C:membrane"/>
    <property type="evidence" value="ECO:0007669"/>
    <property type="project" value="UniProtKB-SubCell"/>
</dbReference>
<dbReference type="Gene3D" id="1.20.1540.10">
    <property type="entry name" value="Rhomboid-like"/>
    <property type="match status" value="1"/>
</dbReference>
<keyword evidence="10" id="KW-1185">Reference proteome</keyword>
<evidence type="ECO:0000256" key="4">
    <source>
        <dbReference type="ARBA" id="ARBA00022989"/>
    </source>
</evidence>
<dbReference type="SUPFAM" id="SSF144091">
    <property type="entry name" value="Rhomboid-like"/>
    <property type="match status" value="1"/>
</dbReference>
<evidence type="ECO:0000313" key="9">
    <source>
        <dbReference type="EMBL" id="CAB3234811.1"/>
    </source>
</evidence>
<feature type="transmembrane region" description="Helical" evidence="7">
    <location>
        <begin position="114"/>
        <end position="130"/>
    </location>
</feature>
<organism evidence="9 10">
    <name type="scientific">Arctia plantaginis</name>
    <name type="common">Wood tiger moth</name>
    <name type="synonym">Phalaena plantaginis</name>
    <dbReference type="NCBI Taxonomy" id="874455"/>
    <lineage>
        <taxon>Eukaryota</taxon>
        <taxon>Metazoa</taxon>
        <taxon>Ecdysozoa</taxon>
        <taxon>Arthropoda</taxon>
        <taxon>Hexapoda</taxon>
        <taxon>Insecta</taxon>
        <taxon>Pterygota</taxon>
        <taxon>Neoptera</taxon>
        <taxon>Endopterygota</taxon>
        <taxon>Lepidoptera</taxon>
        <taxon>Glossata</taxon>
        <taxon>Ditrysia</taxon>
        <taxon>Noctuoidea</taxon>
        <taxon>Erebidae</taxon>
        <taxon>Arctiinae</taxon>
        <taxon>Arctia</taxon>
    </lineage>
</organism>
<dbReference type="OrthoDB" id="418595at2759"/>
<feature type="transmembrane region" description="Helical" evidence="7">
    <location>
        <begin position="154"/>
        <end position="178"/>
    </location>
</feature>
<comment type="similarity">
    <text evidence="2">Belongs to the peptidase S54 family.</text>
</comment>
<feature type="transmembrane region" description="Helical" evidence="7">
    <location>
        <begin position="282"/>
        <end position="303"/>
    </location>
</feature>
<dbReference type="EMBL" id="CADEBC010000483">
    <property type="protein sequence ID" value="CAB3234811.1"/>
    <property type="molecule type" value="Genomic_DNA"/>
</dbReference>
<feature type="transmembrane region" description="Helical" evidence="7">
    <location>
        <begin position="315"/>
        <end position="335"/>
    </location>
</feature>
<dbReference type="PANTHER" id="PTHR45840">
    <property type="entry name" value="RHOMBOID-RELATED PROTEIN"/>
    <property type="match status" value="1"/>
</dbReference>
<dbReference type="AlphaFoldDB" id="A0A8S0ZNY2"/>
<comment type="subcellular location">
    <subcellularLocation>
        <location evidence="1">Membrane</location>
        <topology evidence="1">Multi-pass membrane protein</topology>
    </subcellularLocation>
</comment>
<accession>A0A8S0ZNY2</accession>
<protein>
    <recommendedName>
        <fullName evidence="8">Peptidase S54 rhomboid domain-containing protein</fullName>
    </recommendedName>
</protein>
<dbReference type="InterPro" id="IPR022764">
    <property type="entry name" value="Peptidase_S54_rhomboid_dom"/>
</dbReference>
<gene>
    <name evidence="9" type="ORF">APLA_LOCUS5823</name>
</gene>
<comment type="caution">
    <text evidence="9">The sequence shown here is derived from an EMBL/GenBank/DDBJ whole genome shotgun (WGS) entry which is preliminary data.</text>
</comment>
<name>A0A8S0ZNY2_ARCPL</name>
<evidence type="ECO:0000256" key="1">
    <source>
        <dbReference type="ARBA" id="ARBA00004141"/>
    </source>
</evidence>
<evidence type="ECO:0000256" key="7">
    <source>
        <dbReference type="SAM" id="Phobius"/>
    </source>
</evidence>
<dbReference type="Proteomes" id="UP000494106">
    <property type="component" value="Unassembled WGS sequence"/>
</dbReference>
<feature type="transmembrane region" description="Helical" evidence="7">
    <location>
        <begin position="214"/>
        <end position="234"/>
    </location>
</feature>
<evidence type="ECO:0000256" key="5">
    <source>
        <dbReference type="ARBA" id="ARBA00023136"/>
    </source>
</evidence>
<feature type="domain" description="Peptidase S54 rhomboid" evidence="8">
    <location>
        <begin position="150"/>
        <end position="303"/>
    </location>
</feature>
<dbReference type="InterPro" id="IPR051739">
    <property type="entry name" value="Rhomboid_IM_Serine_Proteases"/>
</dbReference>
<feature type="region of interest" description="Disordered" evidence="6">
    <location>
        <begin position="19"/>
        <end position="70"/>
    </location>
</feature>
<reference evidence="9 10" key="1">
    <citation type="submission" date="2020-04" db="EMBL/GenBank/DDBJ databases">
        <authorList>
            <person name="Wallbank WR R."/>
            <person name="Pardo Diaz C."/>
            <person name="Kozak K."/>
            <person name="Martin S."/>
            <person name="Jiggins C."/>
            <person name="Moest M."/>
            <person name="Warren A I."/>
            <person name="Byers J.R.P. K."/>
            <person name="Montejo-Kovacevich G."/>
            <person name="Yen C E."/>
        </authorList>
    </citation>
    <scope>NUCLEOTIDE SEQUENCE [LARGE SCALE GENOMIC DNA]</scope>
</reference>
<dbReference type="Pfam" id="PF01694">
    <property type="entry name" value="Rhomboid"/>
    <property type="match status" value="1"/>
</dbReference>
<dbReference type="GO" id="GO:0004252">
    <property type="term" value="F:serine-type endopeptidase activity"/>
    <property type="evidence" value="ECO:0007669"/>
    <property type="project" value="InterPro"/>
</dbReference>
<proteinExistence type="inferred from homology"/>
<evidence type="ECO:0000256" key="3">
    <source>
        <dbReference type="ARBA" id="ARBA00022692"/>
    </source>
</evidence>
<keyword evidence="4 7" id="KW-1133">Transmembrane helix</keyword>
<sequence>MAPDAKDCESVRLNVEEVPVHHGRRILPGEPEPAVAWTENEDDKPNDNTNSPGENRRLLPSQPPPKHKSRLQAGLTLGVHPSGKYIKCPQVQEKKKAISKFEKRKQKLITSLKPPYFILFVIVLIVVVHVCDTERVRSTLEWSPAAWLQEPWRVFTYGLVHANVPHLTLNAIVALAVGWPLESEQRWWRVLFVWCGGLVAGALGAGIMQPNVRVVGASAAVYALLTSHLANVCFRYGHVPLWWFRPLSVVVLGTSELCWALIREAPMEEVQAAAPAATTQEYVAWSAHILGAAVGVPLAFLVFTGENYNKSFVVACRTISGLLLIVAIVLTTLHYTQYSEEEEHIPWYMRSNQT</sequence>
<evidence type="ECO:0000313" key="10">
    <source>
        <dbReference type="Proteomes" id="UP000494106"/>
    </source>
</evidence>
<evidence type="ECO:0000256" key="6">
    <source>
        <dbReference type="SAM" id="MobiDB-lite"/>
    </source>
</evidence>
<dbReference type="PANTHER" id="PTHR45840:SF10">
    <property type="entry name" value="RHOMBOID PROTEASE"/>
    <property type="match status" value="1"/>
</dbReference>